<accession>A0ABP8XIB6</accession>
<name>A0ABP8XIB6_9MICO</name>
<keyword evidence="2" id="KW-1185">Reference proteome</keyword>
<protein>
    <recommendedName>
        <fullName evidence="3">HK97 gp10 family phage protein</fullName>
    </recommendedName>
</protein>
<evidence type="ECO:0000313" key="1">
    <source>
        <dbReference type="EMBL" id="GAA4707447.1"/>
    </source>
</evidence>
<evidence type="ECO:0000313" key="2">
    <source>
        <dbReference type="Proteomes" id="UP001500843"/>
    </source>
</evidence>
<reference evidence="2" key="1">
    <citation type="journal article" date="2019" name="Int. J. Syst. Evol. Microbiol.">
        <title>The Global Catalogue of Microorganisms (GCM) 10K type strain sequencing project: providing services to taxonomists for standard genome sequencing and annotation.</title>
        <authorList>
            <consortium name="The Broad Institute Genomics Platform"/>
            <consortium name="The Broad Institute Genome Sequencing Center for Infectious Disease"/>
            <person name="Wu L."/>
            <person name="Ma J."/>
        </authorList>
    </citation>
    <scope>NUCLEOTIDE SEQUENCE [LARGE SCALE GENOMIC DNA]</scope>
    <source>
        <strain evidence="2">JCM 17975</strain>
    </source>
</reference>
<proteinExistence type="predicted"/>
<comment type="caution">
    <text evidence="1">The sequence shown here is derived from an EMBL/GenBank/DDBJ whole genome shotgun (WGS) entry which is preliminary data.</text>
</comment>
<dbReference type="EMBL" id="BAABHM010000013">
    <property type="protein sequence ID" value="GAA4707447.1"/>
    <property type="molecule type" value="Genomic_DNA"/>
</dbReference>
<organism evidence="1 2">
    <name type="scientific">Promicromonospora umidemergens</name>
    <dbReference type="NCBI Taxonomy" id="629679"/>
    <lineage>
        <taxon>Bacteria</taxon>
        <taxon>Bacillati</taxon>
        <taxon>Actinomycetota</taxon>
        <taxon>Actinomycetes</taxon>
        <taxon>Micrococcales</taxon>
        <taxon>Promicromonosporaceae</taxon>
        <taxon>Promicromonospora</taxon>
    </lineage>
</organism>
<dbReference type="Proteomes" id="UP001500843">
    <property type="component" value="Unassembled WGS sequence"/>
</dbReference>
<evidence type="ECO:0008006" key="3">
    <source>
        <dbReference type="Google" id="ProtNLM"/>
    </source>
</evidence>
<gene>
    <name evidence="1" type="ORF">GCM10023198_32380</name>
</gene>
<dbReference type="RefSeq" id="WP_253873098.1">
    <property type="nucleotide sequence ID" value="NZ_BAABHM010000013.1"/>
</dbReference>
<sequence>MAKKRPSASTAAASGLDFELDVSNLREVLGAVKEFSPALARKLRKELRGTGDEIIADQHKELDGPLPPGVAVTGKRTRLIVPNDGSKPYFRRVNVYEERERAANNRPSRGMRQGIKRSLKTRVVAGKTRQGVQVRANSKVSDMTHAWQAKIFRHPVFSHTGKFVHQRGQQYFWGPAVRGRDRAAIKVDQVIAQALTEMSKGS</sequence>